<comment type="subcellular location">
    <subcellularLocation>
        <location evidence="7">Cell membrane</location>
        <topology evidence="7">Lipid-anchor</topology>
        <topology evidence="7">GPI-anchor</topology>
    </subcellularLocation>
    <subcellularLocation>
        <location evidence="1">Membrane</location>
        <topology evidence="1">Lipid-anchor</topology>
        <topology evidence="1">GPI-anchor</topology>
    </subcellularLocation>
</comment>
<evidence type="ECO:0000313" key="9">
    <source>
        <dbReference type="Proteomes" id="UP000092321"/>
    </source>
</evidence>
<organism evidence="8 9">
    <name type="scientific">Hanseniaspora valbyensis NRRL Y-1626</name>
    <dbReference type="NCBI Taxonomy" id="766949"/>
    <lineage>
        <taxon>Eukaryota</taxon>
        <taxon>Fungi</taxon>
        <taxon>Dikarya</taxon>
        <taxon>Ascomycota</taxon>
        <taxon>Saccharomycotina</taxon>
        <taxon>Saccharomycetes</taxon>
        <taxon>Saccharomycodales</taxon>
        <taxon>Saccharomycodaceae</taxon>
        <taxon>Hanseniaspora</taxon>
    </lineage>
</organism>
<keyword evidence="6" id="KW-0961">Cell wall biogenesis/degradation</keyword>
<dbReference type="GO" id="GO:0031505">
    <property type="term" value="P:fungal-type cell wall organization"/>
    <property type="evidence" value="ECO:0007669"/>
    <property type="project" value="TreeGrafter"/>
</dbReference>
<evidence type="ECO:0000256" key="1">
    <source>
        <dbReference type="ARBA" id="ARBA00004589"/>
    </source>
</evidence>
<comment type="function">
    <text evidence="7">Splits internally a 1,3-beta-glucan molecule and transfers the newly generated reducing end (the donor) to the non-reducing end of another 1,3-beta-glucan molecule (the acceptor) forming a 1,3-beta linkage, resulting in the elongation of 1,3-beta-glucan chains in the cell wall.</text>
</comment>
<evidence type="ECO:0000256" key="5">
    <source>
        <dbReference type="ARBA" id="ARBA00023180"/>
    </source>
</evidence>
<dbReference type="EMBL" id="LXPE01000004">
    <property type="protein sequence ID" value="OBA28385.1"/>
    <property type="molecule type" value="Genomic_DNA"/>
</dbReference>
<reference evidence="9" key="1">
    <citation type="journal article" date="2016" name="Proc. Natl. Acad. Sci. U.S.A.">
        <title>Comparative genomics of biotechnologically important yeasts.</title>
        <authorList>
            <person name="Riley R."/>
            <person name="Haridas S."/>
            <person name="Wolfe K.H."/>
            <person name="Lopes M.R."/>
            <person name="Hittinger C.T."/>
            <person name="Goeker M."/>
            <person name="Salamov A.A."/>
            <person name="Wisecaver J.H."/>
            <person name="Long T.M."/>
            <person name="Calvey C.H."/>
            <person name="Aerts A.L."/>
            <person name="Barry K.W."/>
            <person name="Choi C."/>
            <person name="Clum A."/>
            <person name="Coughlan A.Y."/>
            <person name="Deshpande S."/>
            <person name="Douglass A.P."/>
            <person name="Hanson S.J."/>
            <person name="Klenk H.-P."/>
            <person name="LaButti K.M."/>
            <person name="Lapidus A."/>
            <person name="Lindquist E.A."/>
            <person name="Lipzen A.M."/>
            <person name="Meier-Kolthoff J.P."/>
            <person name="Ohm R.A."/>
            <person name="Otillar R.P."/>
            <person name="Pangilinan J.L."/>
            <person name="Peng Y."/>
            <person name="Rokas A."/>
            <person name="Rosa C.A."/>
            <person name="Scheuner C."/>
            <person name="Sibirny A.A."/>
            <person name="Slot J.C."/>
            <person name="Stielow J.B."/>
            <person name="Sun H."/>
            <person name="Kurtzman C.P."/>
            <person name="Blackwell M."/>
            <person name="Grigoriev I.V."/>
            <person name="Jeffries T.W."/>
        </authorList>
    </citation>
    <scope>NUCLEOTIDE SEQUENCE [LARGE SCALE GENOMIC DNA]</scope>
    <source>
        <strain evidence="9">NRRL Y-1626</strain>
    </source>
</reference>
<dbReference type="Pfam" id="PF03198">
    <property type="entry name" value="Glyco_hydro_72"/>
    <property type="match status" value="1"/>
</dbReference>
<keyword evidence="3 7" id="KW-0336">GPI-anchor</keyword>
<evidence type="ECO:0000256" key="3">
    <source>
        <dbReference type="ARBA" id="ARBA00022622"/>
    </source>
</evidence>
<evidence type="ECO:0000256" key="4">
    <source>
        <dbReference type="ARBA" id="ARBA00022729"/>
    </source>
</evidence>
<comment type="caution">
    <text evidence="8">The sequence shown here is derived from an EMBL/GenBank/DDBJ whole genome shotgun (WGS) entry which is preliminary data.</text>
</comment>
<dbReference type="InterPro" id="IPR004886">
    <property type="entry name" value="Glucanosyltransferase"/>
</dbReference>
<keyword evidence="7" id="KW-0808">Transferase</keyword>
<proteinExistence type="inferred from homology"/>
<gene>
    <name evidence="8" type="ORF">HANVADRAFT_55135</name>
</gene>
<dbReference type="Gene3D" id="3.20.20.80">
    <property type="entry name" value="Glycosidases"/>
    <property type="match status" value="1"/>
</dbReference>
<comment type="similarity">
    <text evidence="2 7">Belongs to the glycosyl hydrolase 72 family.</text>
</comment>
<keyword evidence="5" id="KW-0325">Glycoprotein</keyword>
<dbReference type="EC" id="2.4.1.-" evidence="7"/>
<accession>A0A1B7TIB3</accession>
<dbReference type="PANTHER" id="PTHR31468">
    <property type="entry name" value="1,3-BETA-GLUCANOSYLTRANSFERASE GAS1"/>
    <property type="match status" value="1"/>
</dbReference>
<keyword evidence="4" id="KW-0732">Signal</keyword>
<dbReference type="InterPro" id="IPR017853">
    <property type="entry name" value="GH"/>
</dbReference>
<evidence type="ECO:0000313" key="8">
    <source>
        <dbReference type="EMBL" id="OBA28385.1"/>
    </source>
</evidence>
<dbReference type="GO" id="GO:0098552">
    <property type="term" value="C:side of membrane"/>
    <property type="evidence" value="ECO:0007669"/>
    <property type="project" value="UniProtKB-KW"/>
</dbReference>
<dbReference type="GO" id="GO:0005886">
    <property type="term" value="C:plasma membrane"/>
    <property type="evidence" value="ECO:0007669"/>
    <property type="project" value="UniProtKB-SubCell"/>
</dbReference>
<keyword evidence="7" id="KW-0449">Lipoprotein</keyword>
<dbReference type="GO" id="GO:0071970">
    <property type="term" value="P:fungal-type cell wall (1-&gt;3)-beta-D-glucan biosynthetic process"/>
    <property type="evidence" value="ECO:0007669"/>
    <property type="project" value="TreeGrafter"/>
</dbReference>
<keyword evidence="7" id="KW-0472">Membrane</keyword>
<dbReference type="GO" id="GO:0042124">
    <property type="term" value="F:1,3-beta-glucanosyltransferase activity"/>
    <property type="evidence" value="ECO:0007669"/>
    <property type="project" value="TreeGrafter"/>
</dbReference>
<protein>
    <recommendedName>
        <fullName evidence="7">1,3-beta-glucanosyltransferase</fullName>
        <ecNumber evidence="7">2.4.1.-</ecNumber>
    </recommendedName>
</protein>
<dbReference type="AlphaFoldDB" id="A0A1B7TIB3"/>
<dbReference type="SUPFAM" id="SSF51445">
    <property type="entry name" value="(Trans)glycosidases"/>
    <property type="match status" value="1"/>
</dbReference>
<evidence type="ECO:0000256" key="7">
    <source>
        <dbReference type="RuleBase" id="RU361209"/>
    </source>
</evidence>
<name>A0A1B7TIB3_9ASCO</name>
<dbReference type="Proteomes" id="UP000092321">
    <property type="component" value="Unassembled WGS sequence"/>
</dbReference>
<evidence type="ECO:0000256" key="2">
    <source>
        <dbReference type="ARBA" id="ARBA00007528"/>
    </source>
</evidence>
<sequence>MRTNFLFIIVIFHKVIYQITAFVHPIEIFGKFFIDSITREPFYLKGLDYQPGGAAAVNLKEDVLSNPSKCIRDIVLMQDLGVNTIRVYSVNPDLDHDFCMTLLAKAGIYLVLDVNSPLPGQHLNRYEPWTTYTMGYIEHVFKVVDVFSKYNNTLAYFAGNEIVNDKRSARNSPPYVKQLISDMKQYMIKNSPRVVPVGYSAADDLQYRIPLSKYLECEHGDFPHGSVDFYGVNTYQWCGHQTFETSGYDKLTEAYREYAKPVFFSEFGCNEVTPRLFEEIEPMFSPLMFTTFSGGLVYEYSLEPNEYGLVKIDESKKSITILEDFKTLKKMYHTVNTPTPEEVAHELANADNPNSFKKITKASECDSEYENIEITKQPSNAIGKEFIEHGVDLTHSPSFIELESEDMHSVEYKVYDVDGGLALILPLLLITKN</sequence>
<evidence type="ECO:0000256" key="6">
    <source>
        <dbReference type="ARBA" id="ARBA00023316"/>
    </source>
</evidence>
<dbReference type="OrthoDB" id="421038at2759"/>
<dbReference type="PANTHER" id="PTHR31468:SF14">
    <property type="entry name" value="1,3-BETA-GLUCANOSYLTRANSFERASE GAS4"/>
    <property type="match status" value="1"/>
</dbReference>
<keyword evidence="9" id="KW-1185">Reference proteome</keyword>